<keyword evidence="3" id="KW-1133">Transmembrane helix</keyword>
<dbReference type="Gene3D" id="3.40.50.300">
    <property type="entry name" value="P-loop containing nucleotide triphosphate hydrolases"/>
    <property type="match status" value="1"/>
</dbReference>
<dbReference type="GO" id="GO:0090374">
    <property type="term" value="P:oligopeptide export from mitochondrion"/>
    <property type="evidence" value="ECO:0007669"/>
    <property type="project" value="TreeGrafter"/>
</dbReference>
<evidence type="ECO:0000256" key="3">
    <source>
        <dbReference type="ARBA" id="ARBA00022989"/>
    </source>
</evidence>
<evidence type="ECO:0000256" key="1">
    <source>
        <dbReference type="ARBA" id="ARBA00004141"/>
    </source>
</evidence>
<feature type="domain" description="ABC transporter" evidence="5">
    <location>
        <begin position="71"/>
        <end position="173"/>
    </location>
</feature>
<dbReference type="Proteomes" id="UP000682733">
    <property type="component" value="Unassembled WGS sequence"/>
</dbReference>
<reference evidence="6" key="1">
    <citation type="submission" date="2021-02" db="EMBL/GenBank/DDBJ databases">
        <authorList>
            <person name="Nowell W R."/>
        </authorList>
    </citation>
    <scope>NUCLEOTIDE SEQUENCE</scope>
</reference>
<evidence type="ECO:0000259" key="5">
    <source>
        <dbReference type="Pfam" id="PF00005"/>
    </source>
</evidence>
<dbReference type="InterPro" id="IPR036640">
    <property type="entry name" value="ABC1_TM_sf"/>
</dbReference>
<dbReference type="Pfam" id="PF00005">
    <property type="entry name" value="ABC_tran"/>
    <property type="match status" value="1"/>
</dbReference>
<gene>
    <name evidence="6" type="ORF">OVA965_LOCUS33327</name>
    <name evidence="7" type="ORF">TMI583_LOCUS34212</name>
</gene>
<name>A0A8S2FBC9_9BILA</name>
<dbReference type="GO" id="GO:0005743">
    <property type="term" value="C:mitochondrial inner membrane"/>
    <property type="evidence" value="ECO:0007669"/>
    <property type="project" value="TreeGrafter"/>
</dbReference>
<accession>A0A8S2FBC9</accession>
<protein>
    <recommendedName>
        <fullName evidence="5">ABC transporter domain-containing protein</fullName>
    </recommendedName>
</protein>
<dbReference type="InterPro" id="IPR003439">
    <property type="entry name" value="ABC_transporter-like_ATP-bd"/>
</dbReference>
<dbReference type="PANTHER" id="PTHR43394:SF27">
    <property type="entry name" value="ATP-DEPENDENT TRANSLOCASE ABCB1-LIKE"/>
    <property type="match status" value="1"/>
</dbReference>
<evidence type="ECO:0000313" key="8">
    <source>
        <dbReference type="Proteomes" id="UP000677228"/>
    </source>
</evidence>
<evidence type="ECO:0000313" key="7">
    <source>
        <dbReference type="EMBL" id="CAF4214181.1"/>
    </source>
</evidence>
<dbReference type="InterPro" id="IPR039421">
    <property type="entry name" value="Type_1_exporter"/>
</dbReference>
<dbReference type="InterPro" id="IPR027417">
    <property type="entry name" value="P-loop_NTPase"/>
</dbReference>
<sequence>MFLFTIMPYLQSVGEALAAASEIWQIIDEVSENKSKTSESDTEETIKNLLGDIEFDNVHFSYPTRSEIKALSGLSFTALKGETTALVGNSGCGKSTCFQLLLGFYQPTLGAIRINRRSIDQYNLKWLRQSIGIVGQEPILFATTIFENIKYGCKDDKKNDVTMNEIVEAAKKANAHEFIMQLPNVTWF</sequence>
<evidence type="ECO:0000256" key="4">
    <source>
        <dbReference type="ARBA" id="ARBA00023136"/>
    </source>
</evidence>
<proteinExistence type="predicted"/>
<comment type="subcellular location">
    <subcellularLocation>
        <location evidence="1">Membrane</location>
        <topology evidence="1">Multi-pass membrane protein</topology>
    </subcellularLocation>
</comment>
<dbReference type="EMBL" id="CAJNOK010026851">
    <property type="protein sequence ID" value="CAF1409774.1"/>
    <property type="molecule type" value="Genomic_DNA"/>
</dbReference>
<dbReference type="GO" id="GO:0005524">
    <property type="term" value="F:ATP binding"/>
    <property type="evidence" value="ECO:0007669"/>
    <property type="project" value="InterPro"/>
</dbReference>
<dbReference type="EMBL" id="CAJOBA010048593">
    <property type="protein sequence ID" value="CAF4214181.1"/>
    <property type="molecule type" value="Genomic_DNA"/>
</dbReference>
<dbReference type="AlphaFoldDB" id="A0A8S2FBC9"/>
<evidence type="ECO:0000256" key="2">
    <source>
        <dbReference type="ARBA" id="ARBA00022692"/>
    </source>
</evidence>
<dbReference type="GO" id="GO:0015421">
    <property type="term" value="F:ABC-type oligopeptide transporter activity"/>
    <property type="evidence" value="ECO:0007669"/>
    <property type="project" value="TreeGrafter"/>
</dbReference>
<dbReference type="GO" id="GO:0016887">
    <property type="term" value="F:ATP hydrolysis activity"/>
    <property type="evidence" value="ECO:0007669"/>
    <property type="project" value="InterPro"/>
</dbReference>
<dbReference type="SUPFAM" id="SSF52540">
    <property type="entry name" value="P-loop containing nucleoside triphosphate hydrolases"/>
    <property type="match status" value="1"/>
</dbReference>
<comment type="caution">
    <text evidence="6">The sequence shown here is derived from an EMBL/GenBank/DDBJ whole genome shotgun (WGS) entry which is preliminary data.</text>
</comment>
<organism evidence="6 8">
    <name type="scientific">Didymodactylos carnosus</name>
    <dbReference type="NCBI Taxonomy" id="1234261"/>
    <lineage>
        <taxon>Eukaryota</taxon>
        <taxon>Metazoa</taxon>
        <taxon>Spiralia</taxon>
        <taxon>Gnathifera</taxon>
        <taxon>Rotifera</taxon>
        <taxon>Eurotatoria</taxon>
        <taxon>Bdelloidea</taxon>
        <taxon>Philodinida</taxon>
        <taxon>Philodinidae</taxon>
        <taxon>Didymodactylos</taxon>
    </lineage>
</organism>
<keyword evidence="2" id="KW-0812">Transmembrane</keyword>
<dbReference type="PANTHER" id="PTHR43394">
    <property type="entry name" value="ATP-DEPENDENT PERMEASE MDL1, MITOCHONDRIAL"/>
    <property type="match status" value="1"/>
</dbReference>
<dbReference type="Proteomes" id="UP000677228">
    <property type="component" value="Unassembled WGS sequence"/>
</dbReference>
<dbReference type="Gene3D" id="1.20.1560.10">
    <property type="entry name" value="ABC transporter type 1, transmembrane domain"/>
    <property type="match status" value="1"/>
</dbReference>
<evidence type="ECO:0000313" key="6">
    <source>
        <dbReference type="EMBL" id="CAF1409774.1"/>
    </source>
</evidence>
<keyword evidence="4" id="KW-0472">Membrane</keyword>